<dbReference type="GO" id="GO:0006047">
    <property type="term" value="P:UDP-N-acetylglucosamine metabolic process"/>
    <property type="evidence" value="ECO:0007669"/>
    <property type="project" value="TreeGrafter"/>
</dbReference>
<dbReference type="OrthoDB" id="2139606at2759"/>
<reference evidence="3" key="3">
    <citation type="submission" date="2025-09" db="UniProtKB">
        <authorList>
            <consortium name="Ensembl"/>
        </authorList>
    </citation>
    <scope>IDENTIFICATION</scope>
</reference>
<dbReference type="GO" id="GO:0019276">
    <property type="term" value="P:UDP-N-acetylgalactosamine metabolic process"/>
    <property type="evidence" value="ECO:0007669"/>
    <property type="project" value="TreeGrafter"/>
</dbReference>
<dbReference type="Proteomes" id="UP000694680">
    <property type="component" value="Chromosome 8"/>
</dbReference>
<protein>
    <submittedName>
        <fullName evidence="3">Beta-1,4 N-acetylgalactosaminyltransferase 1-like</fullName>
    </submittedName>
</protein>
<dbReference type="GO" id="GO:0008376">
    <property type="term" value="F:acetylgalactosaminyltransferase activity"/>
    <property type="evidence" value="ECO:0007669"/>
    <property type="project" value="TreeGrafter"/>
</dbReference>
<reference evidence="3" key="1">
    <citation type="submission" date="2020-06" db="EMBL/GenBank/DDBJ databases">
        <authorList>
            <consortium name="Wellcome Sanger Institute Data Sharing"/>
        </authorList>
    </citation>
    <scope>NUCLEOTIDE SEQUENCE [LARGE SCALE GENOMIC DNA]</scope>
</reference>
<gene>
    <name evidence="3" type="primary">LOC114468702</name>
</gene>
<feature type="domain" description="Glycosyltransferase 2-like" evidence="2">
    <location>
        <begin position="270"/>
        <end position="374"/>
    </location>
</feature>
<name>A0A8C5H9F6_GOUWI</name>
<evidence type="ECO:0000259" key="2">
    <source>
        <dbReference type="Pfam" id="PF00535"/>
    </source>
</evidence>
<evidence type="ECO:0000313" key="4">
    <source>
        <dbReference type="Proteomes" id="UP000694680"/>
    </source>
</evidence>
<feature type="region of interest" description="Disordered" evidence="1">
    <location>
        <begin position="66"/>
        <end position="92"/>
    </location>
</feature>
<reference evidence="3" key="2">
    <citation type="submission" date="2025-08" db="UniProtKB">
        <authorList>
            <consortium name="Ensembl"/>
        </authorList>
    </citation>
    <scope>IDENTIFICATION</scope>
</reference>
<dbReference type="SUPFAM" id="SSF53448">
    <property type="entry name" value="Nucleotide-diphospho-sugar transferases"/>
    <property type="match status" value="1"/>
</dbReference>
<dbReference type="InterPro" id="IPR029044">
    <property type="entry name" value="Nucleotide-diphossugar_trans"/>
</dbReference>
<sequence>MVILRHKLQLAFIVIVSIALGLLLPSFYKAANQAMGISKDVSTPKISLGNTDASFTRGDEKMLTHNSLQRQHLRSSRPPLPPSSPPQTHPCTCGKGSKLLKDFIPPEQYEELQQQRAKEWKQYKERTTSVLSKPLYALPNSPLQYPIQGFTVQPLQPTLIPGLGLYAETQNNYKVVLKVSRGILNVVKKTTEATIEGEGSSTLTVESSKPHVINELLSNVSYTSAFYHINSGDLATFQFEDDEVVFPIAIKRTQMPILYKMGKDISSQVTIVTKTFLRYPQLNKLINSIRHFYTSVKIIIADDSIEPQKVSGENIEQYIMPPTQGWFAGRNLGVSQVTTKYFLWVDDDFLFTKDTKIEKFVEVMEAIPDLDLVGGSVMGTRYYFSLFYEEGDEEEGGCLYRKSDGHFHTLPGYPECILTDGVVNFFLARTDSVRKVGFDPKLQRVAHSEVFMDGMGSLMIASCSGVSIGHYSNSKTNKEYMKFRDPGEKDKEHKKRLHFSKNHLKCIKWG</sequence>
<dbReference type="Ensembl" id="ENSGWIT00000045707.1">
    <property type="protein sequence ID" value="ENSGWIP00000042111.1"/>
    <property type="gene ID" value="ENSGWIG00000021139.1"/>
</dbReference>
<evidence type="ECO:0000313" key="3">
    <source>
        <dbReference type="Ensembl" id="ENSGWIP00000042111.1"/>
    </source>
</evidence>
<feature type="compositionally biased region" description="Pro residues" evidence="1">
    <location>
        <begin position="78"/>
        <end position="88"/>
    </location>
</feature>
<accession>A0A8C5H9F6</accession>
<dbReference type="Pfam" id="PF00535">
    <property type="entry name" value="Glycos_transf_2"/>
    <property type="match status" value="1"/>
</dbReference>
<dbReference type="CDD" id="cd00761">
    <property type="entry name" value="Glyco_tranf_GTA_type"/>
    <property type="match status" value="1"/>
</dbReference>
<evidence type="ECO:0000256" key="1">
    <source>
        <dbReference type="SAM" id="MobiDB-lite"/>
    </source>
</evidence>
<keyword evidence="4" id="KW-1185">Reference proteome</keyword>
<dbReference type="PANTHER" id="PTHR15046">
    <property type="entry name" value="GLYCO_TRANS_2-LIKE DOMAIN-CONTAINING PROTEIN"/>
    <property type="match status" value="1"/>
</dbReference>
<organism evidence="3 4">
    <name type="scientific">Gouania willdenowi</name>
    <name type="common">Blunt-snouted clingfish</name>
    <name type="synonym">Lepadogaster willdenowi</name>
    <dbReference type="NCBI Taxonomy" id="441366"/>
    <lineage>
        <taxon>Eukaryota</taxon>
        <taxon>Metazoa</taxon>
        <taxon>Chordata</taxon>
        <taxon>Craniata</taxon>
        <taxon>Vertebrata</taxon>
        <taxon>Euteleostomi</taxon>
        <taxon>Actinopterygii</taxon>
        <taxon>Neopterygii</taxon>
        <taxon>Teleostei</taxon>
        <taxon>Neoteleostei</taxon>
        <taxon>Acanthomorphata</taxon>
        <taxon>Ovalentaria</taxon>
        <taxon>Blenniimorphae</taxon>
        <taxon>Blenniiformes</taxon>
        <taxon>Gobiesocoidei</taxon>
        <taxon>Gobiesocidae</taxon>
        <taxon>Gobiesocinae</taxon>
        <taxon>Gouania</taxon>
    </lineage>
</organism>
<dbReference type="InterPro" id="IPR001173">
    <property type="entry name" value="Glyco_trans_2-like"/>
</dbReference>
<dbReference type="PANTHER" id="PTHR15046:SF2">
    <property type="entry name" value="BETA-1,4 N-ACETYLGALACTOSAMINYLTRANSFERASE 2"/>
    <property type="match status" value="1"/>
</dbReference>
<dbReference type="Gene3D" id="3.90.550.10">
    <property type="entry name" value="Spore Coat Polysaccharide Biosynthesis Protein SpsA, Chain A"/>
    <property type="match status" value="1"/>
</dbReference>
<dbReference type="AlphaFoldDB" id="A0A8C5H9F6"/>
<proteinExistence type="predicted"/>